<dbReference type="Proteomes" id="UP001519654">
    <property type="component" value="Unassembled WGS sequence"/>
</dbReference>
<keyword evidence="3" id="KW-1185">Reference proteome</keyword>
<dbReference type="InterPro" id="IPR042267">
    <property type="entry name" value="VTC_sf"/>
</dbReference>
<name>A0ABS5YXQ9_9ACTN</name>
<evidence type="ECO:0000313" key="2">
    <source>
        <dbReference type="EMBL" id="MBU2667851.1"/>
    </source>
</evidence>
<sequence>MTTGHVVARLAAAEPIGLSELDEAAALQQRVDTKYLIGLEEFDRIADKLAATHRRLVIGDRRAFDYRSSYLDTPGLTCFHDHRQGRRLRFKARTRSYDRGLCRFEVKLKDGRGGTDKHALRVGPADFGTVPGGATGFLTYVLADRYGIAAPAVTPRLLVRHFRQTLVAKSAASPCRVTLDTDLTFTTGSVTAGLRTGLLLVETKSARGRGPADELLRRAGARPVSISKYCAGMALLHPGLPEQPWRNLLRRYFELS</sequence>
<reference evidence="2 3" key="1">
    <citation type="submission" date="2021-06" db="EMBL/GenBank/DDBJ databases">
        <title>Actinoplanes lichenicola sp. nov., and Actinoplanes ovalisporus sp. nov., isolated from lichen in Thailand.</title>
        <authorList>
            <person name="Saeng-In P."/>
            <person name="Kanchanasin P."/>
            <person name="Yuki M."/>
            <person name="Kudo T."/>
            <person name="Ohkuma M."/>
            <person name="Phongsopitanun W."/>
            <person name="Tanasupawat S."/>
        </authorList>
    </citation>
    <scope>NUCLEOTIDE SEQUENCE [LARGE SCALE GENOMIC DNA]</scope>
    <source>
        <strain evidence="2 3">NBRC 110975</strain>
    </source>
</reference>
<protein>
    <submittedName>
        <fullName evidence="2">Polyphosphate polymerase domain-containing protein</fullName>
    </submittedName>
</protein>
<comment type="caution">
    <text evidence="2">The sequence shown here is derived from an EMBL/GenBank/DDBJ whole genome shotgun (WGS) entry which is preliminary data.</text>
</comment>
<accession>A0ABS5YXQ9</accession>
<dbReference type="EMBL" id="JAHKKG010000010">
    <property type="protein sequence ID" value="MBU2667851.1"/>
    <property type="molecule type" value="Genomic_DNA"/>
</dbReference>
<evidence type="ECO:0000313" key="3">
    <source>
        <dbReference type="Proteomes" id="UP001519654"/>
    </source>
</evidence>
<feature type="domain" description="VTC" evidence="1">
    <location>
        <begin position="30"/>
        <end position="237"/>
    </location>
</feature>
<dbReference type="Pfam" id="PF09359">
    <property type="entry name" value="VTC"/>
    <property type="match status" value="1"/>
</dbReference>
<evidence type="ECO:0000259" key="1">
    <source>
        <dbReference type="Pfam" id="PF09359"/>
    </source>
</evidence>
<proteinExistence type="predicted"/>
<organism evidence="2 3">
    <name type="scientific">Paractinoplanes bogorensis</name>
    <dbReference type="NCBI Taxonomy" id="1610840"/>
    <lineage>
        <taxon>Bacteria</taxon>
        <taxon>Bacillati</taxon>
        <taxon>Actinomycetota</taxon>
        <taxon>Actinomycetes</taxon>
        <taxon>Micromonosporales</taxon>
        <taxon>Micromonosporaceae</taxon>
        <taxon>Paractinoplanes</taxon>
    </lineage>
</organism>
<dbReference type="InterPro" id="IPR018966">
    <property type="entry name" value="VTC_domain"/>
</dbReference>
<dbReference type="CDD" id="cd07750">
    <property type="entry name" value="PolyPPase_VTC_like"/>
    <property type="match status" value="1"/>
</dbReference>
<dbReference type="Gene3D" id="3.20.100.30">
    <property type="entry name" value="VTC, catalytic tunnel domain"/>
    <property type="match status" value="1"/>
</dbReference>
<dbReference type="RefSeq" id="WP_215792118.1">
    <property type="nucleotide sequence ID" value="NZ_JAHKKG010000010.1"/>
</dbReference>
<gene>
    <name evidence="2" type="ORF">KOI35_30500</name>
</gene>